<dbReference type="EMBL" id="CADIKL010000005">
    <property type="protein sequence ID" value="CAB3782007.1"/>
    <property type="molecule type" value="Genomic_DNA"/>
</dbReference>
<name>A0A6J5FNL0_9BURK</name>
<accession>A0A6J5FNL0</accession>
<evidence type="ECO:0000313" key="1">
    <source>
        <dbReference type="EMBL" id="CAB3782007.1"/>
    </source>
</evidence>
<organism evidence="1 2">
    <name type="scientific">Paraburkholderia caffeinitolerans</name>
    <dbReference type="NCBI Taxonomy" id="1723730"/>
    <lineage>
        <taxon>Bacteria</taxon>
        <taxon>Pseudomonadati</taxon>
        <taxon>Pseudomonadota</taxon>
        <taxon>Betaproteobacteria</taxon>
        <taxon>Burkholderiales</taxon>
        <taxon>Burkholderiaceae</taxon>
        <taxon>Paraburkholderia</taxon>
    </lineage>
</organism>
<sequence>MLRVMFDNGITNSMRYALEAAETPSLAICRLNIVICSLAIATKKAWMFI</sequence>
<dbReference type="AlphaFoldDB" id="A0A6J5FNL0"/>
<reference evidence="1 2" key="1">
    <citation type="submission" date="2020-04" db="EMBL/GenBank/DDBJ databases">
        <authorList>
            <person name="De Canck E."/>
        </authorList>
    </citation>
    <scope>NUCLEOTIDE SEQUENCE [LARGE SCALE GENOMIC DNA]</scope>
    <source>
        <strain evidence="1 2">LMG 28688</strain>
    </source>
</reference>
<proteinExistence type="predicted"/>
<dbReference type="Proteomes" id="UP000494119">
    <property type="component" value="Unassembled WGS sequence"/>
</dbReference>
<keyword evidence="2" id="KW-1185">Reference proteome</keyword>
<evidence type="ECO:0000313" key="2">
    <source>
        <dbReference type="Proteomes" id="UP000494119"/>
    </source>
</evidence>
<gene>
    <name evidence="1" type="ORF">LMG28688_01405</name>
</gene>
<protein>
    <submittedName>
        <fullName evidence="1">Uncharacterized protein</fullName>
    </submittedName>
</protein>